<feature type="domain" description="ImpA N-terminal" evidence="2">
    <location>
        <begin position="8"/>
        <end position="111"/>
    </location>
</feature>
<dbReference type="PANTHER" id="PTHR37024">
    <property type="entry name" value="TYPE VI SECRETION SYSTEM DUF2094 AND IMPA-RELATED DOMAIN PROTEIN"/>
    <property type="match status" value="1"/>
</dbReference>
<sequence>MNSYLDSLPIGGDPRVFNQFLAIKEELDKRFHPARPDINWQYIHELCISLFNQNGVDLQTASWFVVCRQHQAGLDGLNEGLYLIHNILTQHWQTLWPIQTHTRINILSSLSQQLVSGIRGTTFIYSDLSILYQIEELLKNINHHLQTLEIKHLVQFDYLENLVFAQARQLENADTLDSNFNVPELSSTVNKEEKPSEIIDTTLSTSSTPPNINESITPPKTYISSSISLQPPIKKTYRQELWRGILIGTLTSSLFFVILFYFWLSELKNNNLTDAFPYIPTINAHAGSLIEQQTANGRNIIRTLNSEQIDVIQQRLDELALLSPTWAQSYGLEVISYLNAQYEDNPELLSFTQLWKNNLKINATTDEQLNQWSKGMAELDGLSQRLDSFDGNPKNYITGSELKSIIFKARQHFNQAKPLEEELRLLEKQPTQNTVSDYEYQQIDNHFKQLLNRYSLLRSK</sequence>
<evidence type="ECO:0000313" key="5">
    <source>
        <dbReference type="Proteomes" id="UP000612266"/>
    </source>
</evidence>
<dbReference type="Pfam" id="PF12486">
    <property type="entry name" value="VasL"/>
    <property type="match status" value="1"/>
</dbReference>
<dbReference type="RefSeq" id="WP_196563983.1">
    <property type="nucleotide sequence ID" value="NZ_JADSJR010000031.1"/>
</dbReference>
<proteinExistence type="predicted"/>
<evidence type="ECO:0000259" key="2">
    <source>
        <dbReference type="Pfam" id="PF06812"/>
    </source>
</evidence>
<gene>
    <name evidence="4" type="ORF">I4901_16835</name>
</gene>
<dbReference type="AlphaFoldDB" id="A0A8I0WUD8"/>
<feature type="domain" description="ImpA C-terminal" evidence="3">
    <location>
        <begin position="313"/>
        <end position="458"/>
    </location>
</feature>
<keyword evidence="1" id="KW-1133">Transmembrane helix</keyword>
<reference evidence="4" key="1">
    <citation type="submission" date="2020-11" db="EMBL/GenBank/DDBJ databases">
        <title>Enhanced detection system for hospital associated transmission using whole genome sequencing surveillance.</title>
        <authorList>
            <person name="Harrison L.H."/>
            <person name="Van Tyne D."/>
            <person name="Marsh J.W."/>
            <person name="Griffith M.P."/>
            <person name="Snyder D.J."/>
            <person name="Cooper V.S."/>
            <person name="Mustapha M."/>
        </authorList>
    </citation>
    <scope>NUCLEOTIDE SEQUENCE</scope>
    <source>
        <strain evidence="4">PR00070</strain>
    </source>
</reference>
<organism evidence="4 5">
    <name type="scientific">Proteus terrae subsp. cibarius</name>
    <dbReference type="NCBI Taxonomy" id="626774"/>
    <lineage>
        <taxon>Bacteria</taxon>
        <taxon>Pseudomonadati</taxon>
        <taxon>Pseudomonadota</taxon>
        <taxon>Gammaproteobacteria</taxon>
        <taxon>Enterobacterales</taxon>
        <taxon>Morganellaceae</taxon>
        <taxon>Proteus</taxon>
    </lineage>
</organism>
<evidence type="ECO:0000259" key="3">
    <source>
        <dbReference type="Pfam" id="PF12486"/>
    </source>
</evidence>
<dbReference type="EMBL" id="JADSJR010000031">
    <property type="protein sequence ID" value="MBG2916034.1"/>
    <property type="molecule type" value="Genomic_DNA"/>
</dbReference>
<dbReference type="Proteomes" id="UP000612266">
    <property type="component" value="Unassembled WGS sequence"/>
</dbReference>
<dbReference type="InterPro" id="IPR021069">
    <property type="entry name" value="ImpA_C"/>
</dbReference>
<evidence type="ECO:0000313" key="4">
    <source>
        <dbReference type="EMBL" id="MBG2916034.1"/>
    </source>
</evidence>
<keyword evidence="1" id="KW-0472">Membrane</keyword>
<dbReference type="Pfam" id="PF06812">
    <property type="entry name" value="ImpA_N"/>
    <property type="match status" value="1"/>
</dbReference>
<protein>
    <submittedName>
        <fullName evidence="4">Type VI secretion system ImpA family N-terminal domain-containing protein</fullName>
    </submittedName>
</protein>
<comment type="caution">
    <text evidence="4">The sequence shown here is derived from an EMBL/GenBank/DDBJ whole genome shotgun (WGS) entry which is preliminary data.</text>
</comment>
<evidence type="ECO:0000256" key="1">
    <source>
        <dbReference type="SAM" id="Phobius"/>
    </source>
</evidence>
<feature type="transmembrane region" description="Helical" evidence="1">
    <location>
        <begin position="241"/>
        <end position="264"/>
    </location>
</feature>
<dbReference type="PANTHER" id="PTHR37024:SF5">
    <property type="entry name" value="IMPA N-TERMINAL DOMAIN-CONTAINING PROTEIN"/>
    <property type="match status" value="1"/>
</dbReference>
<keyword evidence="1" id="KW-0812">Transmembrane</keyword>
<name>A0A8I0WUD8_9GAMM</name>
<dbReference type="InterPro" id="IPR010657">
    <property type="entry name" value="ImpA_N"/>
</dbReference>
<accession>A0A8I0WUD8</accession>